<dbReference type="Proteomes" id="UP001589683">
    <property type="component" value="Unassembled WGS sequence"/>
</dbReference>
<keyword evidence="2" id="KW-1185">Reference proteome</keyword>
<evidence type="ECO:0000313" key="1">
    <source>
        <dbReference type="EMBL" id="MFB9230352.1"/>
    </source>
</evidence>
<organism evidence="1 2">
    <name type="scientific">Pseudohalocynthiibacter aestuariivivens</name>
    <dbReference type="NCBI Taxonomy" id="1591409"/>
    <lineage>
        <taxon>Bacteria</taxon>
        <taxon>Pseudomonadati</taxon>
        <taxon>Pseudomonadota</taxon>
        <taxon>Alphaproteobacteria</taxon>
        <taxon>Rhodobacterales</taxon>
        <taxon>Paracoccaceae</taxon>
        <taxon>Pseudohalocynthiibacter</taxon>
    </lineage>
</organism>
<accession>A0ABV5JCV6</accession>
<dbReference type="EMBL" id="JBHMEA010000006">
    <property type="protein sequence ID" value="MFB9230352.1"/>
    <property type="molecule type" value="Genomic_DNA"/>
</dbReference>
<evidence type="ECO:0000313" key="2">
    <source>
        <dbReference type="Proteomes" id="UP001589683"/>
    </source>
</evidence>
<sequence length="97" mass="11008">MPTSDMSSKPPWKIVAEHKGTSRRAFQRTDEFKHTGNNEGTQTDSVKVLDSELNIIFETSMKIEWEYHGFISVAFSDDGTEIMLRGSDGQQRTARLV</sequence>
<name>A0ABV5JCV6_9RHOB</name>
<proteinExistence type="predicted"/>
<gene>
    <name evidence="1" type="ORF">ACFFUT_00965</name>
</gene>
<reference evidence="1 2" key="1">
    <citation type="submission" date="2024-09" db="EMBL/GenBank/DDBJ databases">
        <authorList>
            <person name="Sun Q."/>
            <person name="Mori K."/>
        </authorList>
    </citation>
    <scope>NUCLEOTIDE SEQUENCE [LARGE SCALE GENOMIC DNA]</scope>
    <source>
        <strain evidence="1 2">CECT 8726</strain>
    </source>
</reference>
<dbReference type="RefSeq" id="WP_213888615.1">
    <property type="nucleotide sequence ID" value="NZ_JAGFNU010000004.1"/>
</dbReference>
<protein>
    <submittedName>
        <fullName evidence="1">Uncharacterized protein</fullName>
    </submittedName>
</protein>
<comment type="caution">
    <text evidence="1">The sequence shown here is derived from an EMBL/GenBank/DDBJ whole genome shotgun (WGS) entry which is preliminary data.</text>
</comment>